<dbReference type="RefSeq" id="WP_058525899.1">
    <property type="nucleotide sequence ID" value="NZ_CAAAHY010000052.1"/>
</dbReference>
<reference evidence="3 4" key="1">
    <citation type="submission" date="2015-11" db="EMBL/GenBank/DDBJ databases">
        <title>Genomic analysis of 38 Legionella species identifies large and diverse effector repertoires.</title>
        <authorList>
            <person name="Burstein D."/>
            <person name="Amaro F."/>
            <person name="Zusman T."/>
            <person name="Lifshitz Z."/>
            <person name="Cohen O."/>
            <person name="Gilbert J.A."/>
            <person name="Pupko T."/>
            <person name="Shuman H.A."/>
            <person name="Segal G."/>
        </authorList>
    </citation>
    <scope>NUCLEOTIDE SEQUENCE [LARGE SCALE GENOMIC DNA]</scope>
    <source>
        <strain evidence="3 4">SE-32A-C8</strain>
    </source>
</reference>
<feature type="chain" id="PRO_5006913426" evidence="2">
    <location>
        <begin position="23"/>
        <end position="382"/>
    </location>
</feature>
<evidence type="ECO:0000313" key="3">
    <source>
        <dbReference type="EMBL" id="KTC98755.1"/>
    </source>
</evidence>
<dbReference type="Gene3D" id="3.30.420.40">
    <property type="match status" value="1"/>
</dbReference>
<keyword evidence="2" id="KW-0732">Signal</keyword>
<feature type="signal peptide" evidence="2">
    <location>
        <begin position="1"/>
        <end position="22"/>
    </location>
</feature>
<name>A0A0W0TSN7_LEGER</name>
<evidence type="ECO:0000256" key="1">
    <source>
        <dbReference type="ARBA" id="ARBA00022801"/>
    </source>
</evidence>
<comment type="caution">
    <text evidence="3">The sequence shown here is derived from an EMBL/GenBank/DDBJ whole genome shotgun (WGS) entry which is preliminary data.</text>
</comment>
<accession>A0A0W0TSN7</accession>
<dbReference type="GO" id="GO:0009134">
    <property type="term" value="P:nucleoside diphosphate catabolic process"/>
    <property type="evidence" value="ECO:0007669"/>
    <property type="project" value="TreeGrafter"/>
</dbReference>
<dbReference type="AlphaFoldDB" id="A0A0W0TSN7"/>
<dbReference type="Proteomes" id="UP000054773">
    <property type="component" value="Unassembled WGS sequence"/>
</dbReference>
<dbReference type="Pfam" id="PF01150">
    <property type="entry name" value="GDA1_CD39"/>
    <property type="match status" value="2"/>
</dbReference>
<dbReference type="PANTHER" id="PTHR11782:SF83">
    <property type="entry name" value="GUANOSINE-DIPHOSPHATASE"/>
    <property type="match status" value="1"/>
</dbReference>
<dbReference type="GO" id="GO:0017110">
    <property type="term" value="F:nucleoside diphosphate phosphatase activity"/>
    <property type="evidence" value="ECO:0007669"/>
    <property type="project" value="TreeGrafter"/>
</dbReference>
<dbReference type="STRING" id="448.Lery_0726"/>
<proteinExistence type="predicted"/>
<evidence type="ECO:0000313" key="4">
    <source>
        <dbReference type="Proteomes" id="UP000054773"/>
    </source>
</evidence>
<gene>
    <name evidence="3" type="ORF">Lery_0726</name>
</gene>
<keyword evidence="1 3" id="KW-0378">Hydrolase</keyword>
<dbReference type="OrthoDB" id="5640341at2"/>
<dbReference type="InterPro" id="IPR000407">
    <property type="entry name" value="GDA1_CD39_NTPase"/>
</dbReference>
<keyword evidence="4" id="KW-1185">Reference proteome</keyword>
<dbReference type="EMBL" id="LNYA01000015">
    <property type="protein sequence ID" value="KTC98755.1"/>
    <property type="molecule type" value="Genomic_DNA"/>
</dbReference>
<dbReference type="PANTHER" id="PTHR11782">
    <property type="entry name" value="ADENOSINE/GUANOSINE DIPHOSPHATASE"/>
    <property type="match status" value="1"/>
</dbReference>
<dbReference type="Gene3D" id="3.30.420.150">
    <property type="entry name" value="Exopolyphosphatase. Domain 2"/>
    <property type="match status" value="1"/>
</dbReference>
<sequence>MNVAVRFIGSLLLLGVSFGVSAQIPECQKNHCLAVVDAGSTGSRVHIYSYELDNTNTPINISEKWSRKIKPGFATLDANQAAIDNYLTALFTGAPESSLPVYFYSTAGMRLLPQPKQQQMYGYLQHWFGNQSQWQLQTAKTITGNEEGLYGWLSVNYQLGNFKQAAQNTVGVMDMGGASVQITFPVSAKAHIAPTDLQEFSLYGQHYSLFVHSFLGLGQTEVSHQFLDSSSCFITNYELPDGILAEGNAFACEGEVAPLLNSVHHVNEVVQPILSANPVKEWYSLGGVVELVKSKPFVFNNNQFDNQNLIDQANSDFCQQQWSAINSQYPNNEYVYGYCLFPAYYYALMVDGYGLQPEQPVHYLNADQSGDWTLGVVLHPKA</sequence>
<dbReference type="GO" id="GO:0016020">
    <property type="term" value="C:membrane"/>
    <property type="evidence" value="ECO:0007669"/>
    <property type="project" value="TreeGrafter"/>
</dbReference>
<evidence type="ECO:0000256" key="2">
    <source>
        <dbReference type="SAM" id="SignalP"/>
    </source>
</evidence>
<organism evidence="3 4">
    <name type="scientific">Legionella erythra</name>
    <dbReference type="NCBI Taxonomy" id="448"/>
    <lineage>
        <taxon>Bacteria</taxon>
        <taxon>Pseudomonadati</taxon>
        <taxon>Pseudomonadota</taxon>
        <taxon>Gammaproteobacteria</taxon>
        <taxon>Legionellales</taxon>
        <taxon>Legionellaceae</taxon>
        <taxon>Legionella</taxon>
    </lineage>
</organism>
<protein>
    <submittedName>
        <fullName evidence="3">Ectonucleoside triphosphate diphosphohydrolase I</fullName>
    </submittedName>
</protein>
<dbReference type="PATRIC" id="fig|448.7.peg.759"/>